<organism evidence="1 2">
    <name type="scientific">Dreissena polymorpha</name>
    <name type="common">Zebra mussel</name>
    <name type="synonym">Mytilus polymorpha</name>
    <dbReference type="NCBI Taxonomy" id="45954"/>
    <lineage>
        <taxon>Eukaryota</taxon>
        <taxon>Metazoa</taxon>
        <taxon>Spiralia</taxon>
        <taxon>Lophotrochozoa</taxon>
        <taxon>Mollusca</taxon>
        <taxon>Bivalvia</taxon>
        <taxon>Autobranchia</taxon>
        <taxon>Heteroconchia</taxon>
        <taxon>Euheterodonta</taxon>
        <taxon>Imparidentia</taxon>
        <taxon>Neoheterodontei</taxon>
        <taxon>Myida</taxon>
        <taxon>Dreissenoidea</taxon>
        <taxon>Dreissenidae</taxon>
        <taxon>Dreissena</taxon>
    </lineage>
</organism>
<evidence type="ECO:0000313" key="2">
    <source>
        <dbReference type="Proteomes" id="UP000828390"/>
    </source>
</evidence>
<sequence length="175" mass="19206">MRPQRGPMQPTNPPASVKQLATACVRLLDSAIPLALRYHMALGEASVTALCDVRILQYSENPLTIQQELRSLGSTVRSQRKHLNDSEHCSFYRSLHTSYGRSAESIIGVIGVHISFEAFIIFEGNTAMIALALRCSCVFCLLSAAIAKRPQGRRGSALTFILYKVVFVRSGVPSL</sequence>
<dbReference type="AlphaFoldDB" id="A0A9D4L4T6"/>
<dbReference type="Proteomes" id="UP000828390">
    <property type="component" value="Unassembled WGS sequence"/>
</dbReference>
<evidence type="ECO:0000313" key="1">
    <source>
        <dbReference type="EMBL" id="KAH3850632.1"/>
    </source>
</evidence>
<gene>
    <name evidence="1" type="ORF">DPMN_093056</name>
</gene>
<proteinExistence type="predicted"/>
<name>A0A9D4L4T6_DREPO</name>
<reference evidence="1" key="1">
    <citation type="journal article" date="2019" name="bioRxiv">
        <title>The Genome of the Zebra Mussel, Dreissena polymorpha: A Resource for Invasive Species Research.</title>
        <authorList>
            <person name="McCartney M.A."/>
            <person name="Auch B."/>
            <person name="Kono T."/>
            <person name="Mallez S."/>
            <person name="Zhang Y."/>
            <person name="Obille A."/>
            <person name="Becker A."/>
            <person name="Abrahante J.E."/>
            <person name="Garbe J."/>
            <person name="Badalamenti J.P."/>
            <person name="Herman A."/>
            <person name="Mangelson H."/>
            <person name="Liachko I."/>
            <person name="Sullivan S."/>
            <person name="Sone E.D."/>
            <person name="Koren S."/>
            <person name="Silverstein K.A.T."/>
            <person name="Beckman K.B."/>
            <person name="Gohl D.M."/>
        </authorList>
    </citation>
    <scope>NUCLEOTIDE SEQUENCE</scope>
    <source>
        <strain evidence="1">Duluth1</strain>
        <tissue evidence="1">Whole animal</tissue>
    </source>
</reference>
<dbReference type="EMBL" id="JAIWYP010000003">
    <property type="protein sequence ID" value="KAH3850632.1"/>
    <property type="molecule type" value="Genomic_DNA"/>
</dbReference>
<reference evidence="1" key="2">
    <citation type="submission" date="2020-11" db="EMBL/GenBank/DDBJ databases">
        <authorList>
            <person name="McCartney M.A."/>
            <person name="Auch B."/>
            <person name="Kono T."/>
            <person name="Mallez S."/>
            <person name="Becker A."/>
            <person name="Gohl D.M."/>
            <person name="Silverstein K.A.T."/>
            <person name="Koren S."/>
            <person name="Bechman K.B."/>
            <person name="Herman A."/>
            <person name="Abrahante J.E."/>
            <person name="Garbe J."/>
        </authorList>
    </citation>
    <scope>NUCLEOTIDE SEQUENCE</scope>
    <source>
        <strain evidence="1">Duluth1</strain>
        <tissue evidence="1">Whole animal</tissue>
    </source>
</reference>
<accession>A0A9D4L4T6</accession>
<keyword evidence="2" id="KW-1185">Reference proteome</keyword>
<protein>
    <submittedName>
        <fullName evidence="1">Uncharacterized protein</fullName>
    </submittedName>
</protein>
<comment type="caution">
    <text evidence="1">The sequence shown here is derived from an EMBL/GenBank/DDBJ whole genome shotgun (WGS) entry which is preliminary data.</text>
</comment>